<dbReference type="InterPro" id="IPR050090">
    <property type="entry name" value="Tyrosine_recombinase_XerCD"/>
</dbReference>
<dbReference type="SUPFAM" id="SSF56349">
    <property type="entry name" value="DNA breaking-rejoining enzymes"/>
    <property type="match status" value="1"/>
</dbReference>
<evidence type="ECO:0000313" key="9">
    <source>
        <dbReference type="EMBL" id="GAA2501188.1"/>
    </source>
</evidence>
<evidence type="ECO:0000313" key="10">
    <source>
        <dbReference type="Proteomes" id="UP001500730"/>
    </source>
</evidence>
<keyword evidence="10" id="KW-1185">Reference proteome</keyword>
<accession>A0ABP5ZPI2</accession>
<dbReference type="InterPro" id="IPR013762">
    <property type="entry name" value="Integrase-like_cat_sf"/>
</dbReference>
<evidence type="ECO:0000256" key="2">
    <source>
        <dbReference type="ARBA" id="ARBA00022908"/>
    </source>
</evidence>
<dbReference type="EMBL" id="BAAARE010000032">
    <property type="protein sequence ID" value="GAA2501188.1"/>
    <property type="molecule type" value="Genomic_DNA"/>
</dbReference>
<keyword evidence="3 5" id="KW-0238">DNA-binding</keyword>
<dbReference type="InterPro" id="IPR044068">
    <property type="entry name" value="CB"/>
</dbReference>
<dbReference type="CDD" id="cd01189">
    <property type="entry name" value="INT_ICEBs1_C_like"/>
    <property type="match status" value="1"/>
</dbReference>
<protein>
    <submittedName>
        <fullName evidence="9">Site-specific integrase</fullName>
    </submittedName>
</protein>
<dbReference type="InterPro" id="IPR010998">
    <property type="entry name" value="Integrase_recombinase_N"/>
</dbReference>
<feature type="domain" description="Core-binding (CB)" evidence="8">
    <location>
        <begin position="59"/>
        <end position="140"/>
    </location>
</feature>
<dbReference type="InterPro" id="IPR002104">
    <property type="entry name" value="Integrase_catalytic"/>
</dbReference>
<sequence>MASIGKNPRGTGWQARWRDPGGRQRKKNFPRKVDAQRWLDQMQAERHRGQYIDPTAGKVRVRDVAEAWASGLTHLKVSTATRYRGLLTGHILPRFGSWAIADLRHTDVRDWVRDLSASGLSAGSVRQAHRVLSLILAEAVKDGRISRNAASGVQLPRAVRLEPRFLTAEEVGRLVAAAGSNGLSVAVLAFCGLRFGELSALKVRRVNLLRRRLVVAESVTEVGGRLVWSTPKTNRTRTVPFPPALGPGIEALCVGKGPDDLLFTAPGGGAVRLGNWRHRVFDPACREAGLVNVRPHDLRHTAASLAIAAGANVKAVQQMLGHASAAMTLDVYAGLFGDDLDAVALALDGLVPPMCPSDPAEAPKERRPGATDAI</sequence>
<organism evidence="9 10">
    <name type="scientific">Terrabacter carboxydivorans</name>
    <dbReference type="NCBI Taxonomy" id="619730"/>
    <lineage>
        <taxon>Bacteria</taxon>
        <taxon>Bacillati</taxon>
        <taxon>Actinomycetota</taxon>
        <taxon>Actinomycetes</taxon>
        <taxon>Micrococcales</taxon>
        <taxon>Intrasporangiaceae</taxon>
        <taxon>Terrabacter</taxon>
    </lineage>
</organism>
<proteinExistence type="inferred from homology"/>
<evidence type="ECO:0000259" key="8">
    <source>
        <dbReference type="PROSITE" id="PS51900"/>
    </source>
</evidence>
<reference evidence="10" key="1">
    <citation type="journal article" date="2019" name="Int. J. Syst. Evol. Microbiol.">
        <title>The Global Catalogue of Microorganisms (GCM) 10K type strain sequencing project: providing services to taxonomists for standard genome sequencing and annotation.</title>
        <authorList>
            <consortium name="The Broad Institute Genomics Platform"/>
            <consortium name="The Broad Institute Genome Sequencing Center for Infectious Disease"/>
            <person name="Wu L."/>
            <person name="Ma J."/>
        </authorList>
    </citation>
    <scope>NUCLEOTIDE SEQUENCE [LARGE SCALE GENOMIC DNA]</scope>
    <source>
        <strain evidence="10">JCM 16259</strain>
    </source>
</reference>
<feature type="region of interest" description="Disordered" evidence="6">
    <location>
        <begin position="1"/>
        <end position="27"/>
    </location>
</feature>
<dbReference type="Gene3D" id="1.10.443.10">
    <property type="entry name" value="Intergrase catalytic core"/>
    <property type="match status" value="1"/>
</dbReference>
<evidence type="ECO:0000256" key="1">
    <source>
        <dbReference type="ARBA" id="ARBA00008857"/>
    </source>
</evidence>
<comment type="similarity">
    <text evidence="1">Belongs to the 'phage' integrase family.</text>
</comment>
<dbReference type="RefSeq" id="WP_344257281.1">
    <property type="nucleotide sequence ID" value="NZ_BAAARE010000032.1"/>
</dbReference>
<dbReference type="Gene3D" id="1.10.150.130">
    <property type="match status" value="1"/>
</dbReference>
<evidence type="ECO:0000256" key="4">
    <source>
        <dbReference type="ARBA" id="ARBA00023172"/>
    </source>
</evidence>
<dbReference type="InterPro" id="IPR011010">
    <property type="entry name" value="DNA_brk_join_enz"/>
</dbReference>
<gene>
    <name evidence="9" type="ORF">GCM10009858_44320</name>
</gene>
<feature type="compositionally biased region" description="Basic and acidic residues" evidence="6">
    <location>
        <begin position="361"/>
        <end position="374"/>
    </location>
</feature>
<dbReference type="Pfam" id="PF00589">
    <property type="entry name" value="Phage_integrase"/>
    <property type="match status" value="1"/>
</dbReference>
<dbReference type="Pfam" id="PF14659">
    <property type="entry name" value="Phage_int_SAM_3"/>
    <property type="match status" value="1"/>
</dbReference>
<keyword evidence="2" id="KW-0229">DNA integration</keyword>
<evidence type="ECO:0000256" key="6">
    <source>
        <dbReference type="SAM" id="MobiDB-lite"/>
    </source>
</evidence>
<feature type="region of interest" description="Disordered" evidence="6">
    <location>
        <begin position="355"/>
        <end position="374"/>
    </location>
</feature>
<evidence type="ECO:0000259" key="7">
    <source>
        <dbReference type="PROSITE" id="PS51898"/>
    </source>
</evidence>
<keyword evidence="4" id="KW-0233">DNA recombination</keyword>
<dbReference type="Proteomes" id="UP001500730">
    <property type="component" value="Unassembled WGS sequence"/>
</dbReference>
<dbReference type="PANTHER" id="PTHR30349">
    <property type="entry name" value="PHAGE INTEGRASE-RELATED"/>
    <property type="match status" value="1"/>
</dbReference>
<evidence type="ECO:0000256" key="3">
    <source>
        <dbReference type="ARBA" id="ARBA00023125"/>
    </source>
</evidence>
<name>A0ABP5ZPI2_9MICO</name>
<feature type="domain" description="Tyr recombinase" evidence="7">
    <location>
        <begin position="161"/>
        <end position="345"/>
    </location>
</feature>
<dbReference type="PROSITE" id="PS51900">
    <property type="entry name" value="CB"/>
    <property type="match status" value="1"/>
</dbReference>
<comment type="caution">
    <text evidence="9">The sequence shown here is derived from an EMBL/GenBank/DDBJ whole genome shotgun (WGS) entry which is preliminary data.</text>
</comment>
<evidence type="ECO:0000256" key="5">
    <source>
        <dbReference type="PROSITE-ProRule" id="PRU01248"/>
    </source>
</evidence>
<dbReference type="PROSITE" id="PS51898">
    <property type="entry name" value="TYR_RECOMBINASE"/>
    <property type="match status" value="1"/>
</dbReference>
<dbReference type="PANTHER" id="PTHR30349:SF64">
    <property type="entry name" value="PROPHAGE INTEGRASE INTD-RELATED"/>
    <property type="match status" value="1"/>
</dbReference>
<dbReference type="InterPro" id="IPR004107">
    <property type="entry name" value="Integrase_SAM-like_N"/>
</dbReference>